<feature type="region of interest" description="Disordered" evidence="2">
    <location>
        <begin position="419"/>
        <end position="442"/>
    </location>
</feature>
<dbReference type="CDD" id="cd07381">
    <property type="entry name" value="MPP_CapA"/>
    <property type="match status" value="1"/>
</dbReference>
<dbReference type="InterPro" id="IPR052169">
    <property type="entry name" value="CW_Biosynth-Accessory"/>
</dbReference>
<name>K9F3M8_9ACTO</name>
<dbReference type="PATRIC" id="fig|883066.3.peg.170"/>
<dbReference type="SMART" id="SM00854">
    <property type="entry name" value="PGA_cap"/>
    <property type="match status" value="1"/>
</dbReference>
<comment type="caution">
    <text evidence="4">The sequence shown here is derived from an EMBL/GenBank/DDBJ whole genome shotgun (WGS) entry which is preliminary data.</text>
</comment>
<dbReference type="RefSeq" id="WP_007000386.1">
    <property type="nucleotide sequence ID" value="NZ_JH992955.1"/>
</dbReference>
<evidence type="ECO:0000313" key="4">
    <source>
        <dbReference type="EMBL" id="EKU96080.1"/>
    </source>
</evidence>
<dbReference type="PANTHER" id="PTHR33393">
    <property type="entry name" value="POLYGLUTAMINE SYNTHESIS ACCESSORY PROTEIN RV0574C-RELATED"/>
    <property type="match status" value="1"/>
</dbReference>
<accession>K9F3M8</accession>
<organism evidence="4 5">
    <name type="scientific">Actinobaculum massiliense ACS-171-V-Col2</name>
    <dbReference type="NCBI Taxonomy" id="883066"/>
    <lineage>
        <taxon>Bacteria</taxon>
        <taxon>Bacillati</taxon>
        <taxon>Actinomycetota</taxon>
        <taxon>Actinomycetes</taxon>
        <taxon>Actinomycetales</taxon>
        <taxon>Actinomycetaceae</taxon>
        <taxon>Actinobaculum</taxon>
    </lineage>
</organism>
<sequence>MMGKPSTNRGNWLELVAICALLVVIVVALAISSGAISLSRQAPSASLTSPAEENVSAPTTPPVPSSTPAAEPSGNPSTLTIVSTGDILPHLSVNHFARQADGTLDYARLWDPVAPYIQNADLALCALEVPIVPPGEKPSNYPMFGAPPELISSLQKFGFDGCALATNHSMDRGFAGIKSTIDNLAGADLGWAGTARSEQEAQEIQFYTLRAGNRDVKIAHLSATMLTNGMPYPREGSWAWNVVGELGERSVDDIIDEARRARALGADLVVLNMHWGVEYVSQPPEDVVGVAQQLADSGEIDAVFGGHSHVPQPVAKLEGGPDGNGMWVAYSAGNFISGQTVENHGCRVVAGVVNTATVEVPAEGPARVTKMDWTAVTQDTSTYHIWPLHLLREGQRPAGLAMGEDAINCRIDATYPVMETEGSTEKVEPPARVADSVSLTRE</sequence>
<protein>
    <recommendedName>
        <fullName evidence="3">Capsule synthesis protein CapA domain-containing protein</fullName>
    </recommendedName>
</protein>
<evidence type="ECO:0000256" key="1">
    <source>
        <dbReference type="ARBA" id="ARBA00005662"/>
    </source>
</evidence>
<dbReference type="Proteomes" id="UP000009888">
    <property type="component" value="Unassembled WGS sequence"/>
</dbReference>
<evidence type="ECO:0000256" key="2">
    <source>
        <dbReference type="SAM" id="MobiDB-lite"/>
    </source>
</evidence>
<dbReference type="AlphaFoldDB" id="K9F3M8"/>
<dbReference type="Pfam" id="PF09587">
    <property type="entry name" value="PGA_cap"/>
    <property type="match status" value="1"/>
</dbReference>
<proteinExistence type="inferred from homology"/>
<keyword evidence="5" id="KW-1185">Reference proteome</keyword>
<feature type="domain" description="Capsule synthesis protein CapA" evidence="3">
    <location>
        <begin position="80"/>
        <end position="339"/>
    </location>
</feature>
<dbReference type="eggNOG" id="COG2843">
    <property type="taxonomic scope" value="Bacteria"/>
</dbReference>
<dbReference type="Gene3D" id="3.60.21.10">
    <property type="match status" value="1"/>
</dbReference>
<dbReference type="InterPro" id="IPR019079">
    <property type="entry name" value="Capsule_synth_CapA"/>
</dbReference>
<reference evidence="4 5" key="1">
    <citation type="submission" date="2012-09" db="EMBL/GenBank/DDBJ databases">
        <title>The Genome Sequence of Actinobaculum massiliae ACS-171-V-COL2.</title>
        <authorList>
            <consortium name="The Broad Institute Genome Sequencing Platform"/>
            <person name="Earl A."/>
            <person name="Ward D."/>
            <person name="Feldgarden M."/>
            <person name="Gevers D."/>
            <person name="Saerens B."/>
            <person name="Vaneechoutte M."/>
            <person name="Walker B."/>
            <person name="Young S.K."/>
            <person name="Zeng Q."/>
            <person name="Gargeya S."/>
            <person name="Fitzgerald M."/>
            <person name="Haas B."/>
            <person name="Abouelleil A."/>
            <person name="Alvarado L."/>
            <person name="Arachchi H.M."/>
            <person name="Berlin A."/>
            <person name="Chapman S.B."/>
            <person name="Goldberg J."/>
            <person name="Griggs A."/>
            <person name="Gujja S."/>
            <person name="Hansen M."/>
            <person name="Howarth C."/>
            <person name="Imamovic A."/>
            <person name="Larimer J."/>
            <person name="McCowen C."/>
            <person name="Montmayeur A."/>
            <person name="Murphy C."/>
            <person name="Neiman D."/>
            <person name="Pearson M."/>
            <person name="Priest M."/>
            <person name="Roberts A."/>
            <person name="Saif S."/>
            <person name="Shea T."/>
            <person name="Sisk P."/>
            <person name="Sykes S."/>
            <person name="Wortman J."/>
            <person name="Nusbaum C."/>
            <person name="Birren B."/>
        </authorList>
    </citation>
    <scope>NUCLEOTIDE SEQUENCE [LARGE SCALE GENOMIC DNA]</scope>
    <source>
        <strain evidence="5">ACS-171-V-Col2</strain>
    </source>
</reference>
<dbReference type="STRING" id="202789.GCA_001457435_00241"/>
<dbReference type="SUPFAM" id="SSF56300">
    <property type="entry name" value="Metallo-dependent phosphatases"/>
    <property type="match status" value="1"/>
</dbReference>
<gene>
    <name evidence="4" type="ORF">HMPREF9233_00168</name>
</gene>
<comment type="similarity">
    <text evidence="1">Belongs to the CapA family.</text>
</comment>
<evidence type="ECO:0000313" key="5">
    <source>
        <dbReference type="Proteomes" id="UP000009888"/>
    </source>
</evidence>
<dbReference type="EMBL" id="AGWL01000001">
    <property type="protein sequence ID" value="EKU96080.1"/>
    <property type="molecule type" value="Genomic_DNA"/>
</dbReference>
<evidence type="ECO:0000259" key="3">
    <source>
        <dbReference type="SMART" id="SM00854"/>
    </source>
</evidence>
<feature type="region of interest" description="Disordered" evidence="2">
    <location>
        <begin position="47"/>
        <end position="76"/>
    </location>
</feature>
<dbReference type="HOGENOM" id="CLU_038823_6_1_11"/>
<dbReference type="InterPro" id="IPR029052">
    <property type="entry name" value="Metallo-depent_PP-like"/>
</dbReference>
<dbReference type="PANTHER" id="PTHR33393:SF13">
    <property type="entry name" value="PGA BIOSYNTHESIS PROTEIN CAPA"/>
    <property type="match status" value="1"/>
</dbReference>